<evidence type="ECO:0000313" key="1">
    <source>
        <dbReference type="EMBL" id="KAI0048643.1"/>
    </source>
</evidence>
<feature type="non-terminal residue" evidence="1">
    <location>
        <position position="1"/>
    </location>
</feature>
<gene>
    <name evidence="1" type="ORF">FA95DRAFT_1490504</name>
</gene>
<organism evidence="1 2">
    <name type="scientific">Auriscalpium vulgare</name>
    <dbReference type="NCBI Taxonomy" id="40419"/>
    <lineage>
        <taxon>Eukaryota</taxon>
        <taxon>Fungi</taxon>
        <taxon>Dikarya</taxon>
        <taxon>Basidiomycota</taxon>
        <taxon>Agaricomycotina</taxon>
        <taxon>Agaricomycetes</taxon>
        <taxon>Russulales</taxon>
        <taxon>Auriscalpiaceae</taxon>
        <taxon>Auriscalpium</taxon>
    </lineage>
</organism>
<reference evidence="1" key="1">
    <citation type="submission" date="2021-02" db="EMBL/GenBank/DDBJ databases">
        <authorList>
            <consortium name="DOE Joint Genome Institute"/>
            <person name="Ahrendt S."/>
            <person name="Looney B.P."/>
            <person name="Miyauchi S."/>
            <person name="Morin E."/>
            <person name="Drula E."/>
            <person name="Courty P.E."/>
            <person name="Chicoki N."/>
            <person name="Fauchery L."/>
            <person name="Kohler A."/>
            <person name="Kuo A."/>
            <person name="Labutti K."/>
            <person name="Pangilinan J."/>
            <person name="Lipzen A."/>
            <person name="Riley R."/>
            <person name="Andreopoulos W."/>
            <person name="He G."/>
            <person name="Johnson J."/>
            <person name="Barry K.W."/>
            <person name="Grigoriev I.V."/>
            <person name="Nagy L."/>
            <person name="Hibbett D."/>
            <person name="Henrissat B."/>
            <person name="Matheny P.B."/>
            <person name="Labbe J."/>
            <person name="Martin F."/>
        </authorList>
    </citation>
    <scope>NUCLEOTIDE SEQUENCE</scope>
    <source>
        <strain evidence="1">FP105234-sp</strain>
    </source>
</reference>
<reference evidence="1" key="2">
    <citation type="journal article" date="2022" name="New Phytol.">
        <title>Evolutionary transition to the ectomycorrhizal habit in the genomes of a hyperdiverse lineage of mushroom-forming fungi.</title>
        <authorList>
            <person name="Looney B."/>
            <person name="Miyauchi S."/>
            <person name="Morin E."/>
            <person name="Drula E."/>
            <person name="Courty P.E."/>
            <person name="Kohler A."/>
            <person name="Kuo A."/>
            <person name="LaButti K."/>
            <person name="Pangilinan J."/>
            <person name="Lipzen A."/>
            <person name="Riley R."/>
            <person name="Andreopoulos W."/>
            <person name="He G."/>
            <person name="Johnson J."/>
            <person name="Nolan M."/>
            <person name="Tritt A."/>
            <person name="Barry K.W."/>
            <person name="Grigoriev I.V."/>
            <person name="Nagy L.G."/>
            <person name="Hibbett D."/>
            <person name="Henrissat B."/>
            <person name="Matheny P.B."/>
            <person name="Labbe J."/>
            <person name="Martin F.M."/>
        </authorList>
    </citation>
    <scope>NUCLEOTIDE SEQUENCE</scope>
    <source>
        <strain evidence="1">FP105234-sp</strain>
    </source>
</reference>
<proteinExistence type="predicted"/>
<dbReference type="Proteomes" id="UP000814033">
    <property type="component" value="Unassembled WGS sequence"/>
</dbReference>
<name>A0ACB8RWU6_9AGAM</name>
<accession>A0ACB8RWU6</accession>
<comment type="caution">
    <text evidence="1">The sequence shown here is derived from an EMBL/GenBank/DDBJ whole genome shotgun (WGS) entry which is preliminary data.</text>
</comment>
<protein>
    <submittedName>
        <fullName evidence="1">Uncharacterized protein</fullName>
    </submittedName>
</protein>
<sequence>TTYVILDEEDRIIAVLLGKPVEGEEKDPQKRWDAAMERLAHKFEAARTKEGRTFPAGHESHRRGDYTAATFGVSYGGGQTRPGNLCMSDDHERMANEFREDEDLRRVAGHQSNGLASYSPIPYRFMCENLEQLYASRPDLKNNFPNSAYPCATANLGPGTVCNAHNDLSNFPSIACAITPFGPYDPDKGGHIFLCDLKITIRFPPGSTVLLSSAGMRHGNLPIQPGERRYSFTQYCPGGLIRWVRHGLKPAWKLSKKERRRLDGEGGEGWKKQLDRLSKYENLARDRAWLLEQEAN</sequence>
<keyword evidence="2" id="KW-1185">Reference proteome</keyword>
<dbReference type="EMBL" id="MU275883">
    <property type="protein sequence ID" value="KAI0048643.1"/>
    <property type="molecule type" value="Genomic_DNA"/>
</dbReference>
<evidence type="ECO:0000313" key="2">
    <source>
        <dbReference type="Proteomes" id="UP000814033"/>
    </source>
</evidence>